<dbReference type="EnsemblMetazoa" id="CJA33975.1">
    <property type="protein sequence ID" value="CJA33975.1"/>
    <property type="gene ID" value="WBGene00209822"/>
</dbReference>
<feature type="chain" id="PRO_5035719325" description="Secreted protein" evidence="1">
    <location>
        <begin position="24"/>
        <end position="73"/>
    </location>
</feature>
<evidence type="ECO:0000313" key="2">
    <source>
        <dbReference type="EnsemblMetazoa" id="CJA33975.1"/>
    </source>
</evidence>
<reference evidence="3" key="1">
    <citation type="submission" date="2010-08" db="EMBL/GenBank/DDBJ databases">
        <authorList>
            <consortium name="Caenorhabditis japonica Sequencing Consortium"/>
            <person name="Wilson R.K."/>
        </authorList>
    </citation>
    <scope>NUCLEOTIDE SEQUENCE [LARGE SCALE GENOMIC DNA]</scope>
    <source>
        <strain evidence="3">DF5081</strain>
    </source>
</reference>
<name>A0A8R1EFG9_CAEJA</name>
<evidence type="ECO:0008006" key="4">
    <source>
        <dbReference type="Google" id="ProtNLM"/>
    </source>
</evidence>
<keyword evidence="3" id="KW-1185">Reference proteome</keyword>
<dbReference type="AlphaFoldDB" id="A0A8R1EFG9"/>
<evidence type="ECO:0000313" key="3">
    <source>
        <dbReference type="Proteomes" id="UP000005237"/>
    </source>
</evidence>
<protein>
    <recommendedName>
        <fullName evidence="4">Secreted protein</fullName>
    </recommendedName>
</protein>
<accession>A0A8R1EFG9</accession>
<reference evidence="2" key="2">
    <citation type="submission" date="2022-06" db="UniProtKB">
        <authorList>
            <consortium name="EnsemblMetazoa"/>
        </authorList>
    </citation>
    <scope>IDENTIFICATION</scope>
    <source>
        <strain evidence="2">DF5081</strain>
    </source>
</reference>
<organism evidence="2 3">
    <name type="scientific">Caenorhabditis japonica</name>
    <dbReference type="NCBI Taxonomy" id="281687"/>
    <lineage>
        <taxon>Eukaryota</taxon>
        <taxon>Metazoa</taxon>
        <taxon>Ecdysozoa</taxon>
        <taxon>Nematoda</taxon>
        <taxon>Chromadorea</taxon>
        <taxon>Rhabditida</taxon>
        <taxon>Rhabditina</taxon>
        <taxon>Rhabditomorpha</taxon>
        <taxon>Rhabditoidea</taxon>
        <taxon>Rhabditidae</taxon>
        <taxon>Peloderinae</taxon>
        <taxon>Caenorhabditis</taxon>
    </lineage>
</organism>
<proteinExistence type="predicted"/>
<feature type="signal peptide" evidence="1">
    <location>
        <begin position="1"/>
        <end position="23"/>
    </location>
</feature>
<dbReference type="Proteomes" id="UP000005237">
    <property type="component" value="Unassembled WGS sequence"/>
</dbReference>
<keyword evidence="1" id="KW-0732">Signal</keyword>
<evidence type="ECO:0000256" key="1">
    <source>
        <dbReference type="SAM" id="SignalP"/>
    </source>
</evidence>
<sequence>MLPKPRGGSWLLLFRLLRVYFRSDRFPPIVCVFSLIKTFAKFASLAANERMRERDGDADVRRCIAYVTPSEEE</sequence>